<feature type="compositionally biased region" description="Polar residues" evidence="7">
    <location>
        <begin position="712"/>
        <end position="725"/>
    </location>
</feature>
<feature type="compositionally biased region" description="Pro residues" evidence="7">
    <location>
        <begin position="162"/>
        <end position="172"/>
    </location>
</feature>
<feature type="compositionally biased region" description="Polar residues" evidence="7">
    <location>
        <begin position="463"/>
        <end position="476"/>
    </location>
</feature>
<dbReference type="Gene3D" id="1.10.510.10">
    <property type="entry name" value="Transferase(Phosphotransferase) domain 1"/>
    <property type="match status" value="1"/>
</dbReference>
<dbReference type="PANTHER" id="PTHR47989:SF45">
    <property type="entry name" value="OS01G0709500 PROTEIN"/>
    <property type="match status" value="1"/>
</dbReference>
<feature type="region of interest" description="Disordered" evidence="7">
    <location>
        <begin position="1462"/>
        <end position="1485"/>
    </location>
</feature>
<keyword evidence="10" id="KW-1185">Reference proteome</keyword>
<protein>
    <submittedName>
        <fullName evidence="11">Mucin-5AC-like isoform X1</fullName>
    </submittedName>
</protein>
<keyword evidence="8" id="KW-1133">Transmembrane helix</keyword>
<evidence type="ECO:0000256" key="8">
    <source>
        <dbReference type="SAM" id="Phobius"/>
    </source>
</evidence>
<feature type="region of interest" description="Disordered" evidence="7">
    <location>
        <begin position="53"/>
        <end position="841"/>
    </location>
</feature>
<dbReference type="GeneID" id="109708942"/>
<evidence type="ECO:0000259" key="9">
    <source>
        <dbReference type="PROSITE" id="PS50011"/>
    </source>
</evidence>
<evidence type="ECO:0000313" key="11">
    <source>
        <dbReference type="RefSeq" id="XP_020086486.1"/>
    </source>
</evidence>
<feature type="compositionally biased region" description="Low complexity" evidence="7">
    <location>
        <begin position="794"/>
        <end position="807"/>
    </location>
</feature>
<dbReference type="OrthoDB" id="1901798at2759"/>
<feature type="compositionally biased region" description="Polar residues" evidence="7">
    <location>
        <begin position="566"/>
        <end position="579"/>
    </location>
</feature>
<feature type="compositionally biased region" description="Polar residues" evidence="7">
    <location>
        <begin position="613"/>
        <end position="622"/>
    </location>
</feature>
<dbReference type="Pfam" id="PF07714">
    <property type="entry name" value="PK_Tyr_Ser-Thr"/>
    <property type="match status" value="1"/>
</dbReference>
<accession>A0A6P5ERZ5</accession>
<feature type="compositionally biased region" description="Low complexity" evidence="7">
    <location>
        <begin position="200"/>
        <end position="214"/>
    </location>
</feature>
<keyword evidence="4" id="KW-0418">Kinase</keyword>
<reference evidence="10" key="1">
    <citation type="journal article" date="2015" name="Nat. Genet.">
        <title>The pineapple genome and the evolution of CAM photosynthesis.</title>
        <authorList>
            <person name="Ming R."/>
            <person name="VanBuren R."/>
            <person name="Wai C.M."/>
            <person name="Tang H."/>
            <person name="Schatz M.C."/>
            <person name="Bowers J.E."/>
            <person name="Lyons E."/>
            <person name="Wang M.L."/>
            <person name="Chen J."/>
            <person name="Biggers E."/>
            <person name="Zhang J."/>
            <person name="Huang L."/>
            <person name="Zhang L."/>
            <person name="Miao W."/>
            <person name="Zhang J."/>
            <person name="Ye Z."/>
            <person name="Miao C."/>
            <person name="Lin Z."/>
            <person name="Wang H."/>
            <person name="Zhou H."/>
            <person name="Yim W.C."/>
            <person name="Priest H.D."/>
            <person name="Zheng C."/>
            <person name="Woodhouse M."/>
            <person name="Edger P.P."/>
            <person name="Guyot R."/>
            <person name="Guo H.B."/>
            <person name="Guo H."/>
            <person name="Zheng G."/>
            <person name="Singh R."/>
            <person name="Sharma A."/>
            <person name="Min X."/>
            <person name="Zheng Y."/>
            <person name="Lee H."/>
            <person name="Gurtowski J."/>
            <person name="Sedlazeck F.J."/>
            <person name="Harkess A."/>
            <person name="McKain M.R."/>
            <person name="Liao Z."/>
            <person name="Fang J."/>
            <person name="Liu J."/>
            <person name="Zhang X."/>
            <person name="Zhang Q."/>
            <person name="Hu W."/>
            <person name="Qin Y."/>
            <person name="Wang K."/>
            <person name="Chen L.Y."/>
            <person name="Shirley N."/>
            <person name="Lin Y.R."/>
            <person name="Liu L.Y."/>
            <person name="Hernandez A.G."/>
            <person name="Wright C.L."/>
            <person name="Bulone V."/>
            <person name="Tuskan G.A."/>
            <person name="Heath K."/>
            <person name="Zee F."/>
            <person name="Moore P.H."/>
            <person name="Sunkar R."/>
            <person name="Leebens-Mack J.H."/>
            <person name="Mockler T."/>
            <person name="Bennetzen J.L."/>
            <person name="Freeling M."/>
            <person name="Sankoff D."/>
            <person name="Paterson A.H."/>
            <person name="Zhu X."/>
            <person name="Yang X."/>
            <person name="Smith J.A."/>
            <person name="Cushman J.C."/>
            <person name="Paull R.E."/>
            <person name="Yu Q."/>
        </authorList>
    </citation>
    <scope>NUCLEOTIDE SEQUENCE [LARGE SCALE GENOMIC DNA]</scope>
    <source>
        <strain evidence="10">cv. F153</strain>
    </source>
</reference>
<feature type="compositionally biased region" description="Polar residues" evidence="7">
    <location>
        <begin position="676"/>
        <end position="693"/>
    </location>
</feature>
<proteinExistence type="predicted"/>
<dbReference type="RefSeq" id="XP_020086486.1">
    <property type="nucleotide sequence ID" value="XM_020230897.1"/>
</dbReference>
<gene>
    <name evidence="11" type="primary">LOC109708942</name>
</gene>
<feature type="compositionally biased region" description="Polar residues" evidence="7">
    <location>
        <begin position="441"/>
        <end position="454"/>
    </location>
</feature>
<evidence type="ECO:0000256" key="6">
    <source>
        <dbReference type="PROSITE-ProRule" id="PRU10141"/>
    </source>
</evidence>
<dbReference type="GO" id="GO:0005524">
    <property type="term" value="F:ATP binding"/>
    <property type="evidence" value="ECO:0007669"/>
    <property type="project" value="UniProtKB-UniRule"/>
</dbReference>
<feature type="compositionally biased region" description="Pro residues" evidence="7">
    <location>
        <begin position="830"/>
        <end position="841"/>
    </location>
</feature>
<sequence length="1485" mass="157271">MGRRRRRMMMILCPSVVGVLLLVLVAIRGPGVQLSKPLELHLLARRTLLPLTNAPPTNNTTEILDPSNMVAPSISPPPRNLDFDVSPPPYVSSSVPHTKDEASSPVYFKEPPKEYAPAPATTSEGNPVKENNLSPKPVFHGEAPYTNSSVPAPSKEVSLPLPLQPPTIPPSGFPHTSDVFPPAVQAVISSAQPSAPPYESPSSSLPSSHDLSPSYAVPPSARTGNGEAPKISPPVSVPRNKVLPPPQPPIPAFFGHAPSPTPDSPHTTNNQSGPAVPPTPITPPISRNGSDVSVAPPPNESSSQISPINSSTPNAPASNASRFHGNRYGSPIASPPKEPSTSLPPPSYSHLQGPAASSASTPNFNNSAAHSIPVAAPPKESSGHSSRVNSSRITGPASSPVSTPRVNNSTTHSIPVAAPPNESTSHSPPVNSTPIKGPASSPVSTPHVNNSKTHSIPVAAPPNESTGHSPPVNSSRIKGPAYSPSSTPNFNNSATHSIPVAAPPKESSGHSSPVNSSRIKGPASSPSLSPIVDNSTSHSIPAASTPKGLSTHPHVNSSHIEGPASSPASTPNVNSSTAHSIPVAAPPKESSSHSSPVDSSHIKGPAYPPALTPNANSSSTHNIPVAAPPKESSSHSSPVNSSHIKGPAPSPVSTPQVNNSARHTNPVASPPKEPSTHSSHLNYSRTKVSSPLISPSPHEAKIPPQTIHAPLNSPNRSPSGRTLNSPAPVPVSTTHNHKGRGTPEPAHAPFQPNISESPAASPKNNRRHHPSPPHAQGPSISQAPFHSADSRQAPSSSPSINIPSTINRRPVPSPMPPPSASTREKHEAPSPEPINTLPPPPPNLDCTPLSCSDPWTNSPPGSPCACVLPIKVGLRLNVALYTFFTLVSELAQELANGVLMKQSQVRIMGANAANEQPEKTVVFIDLIPLGNKFDNTTIFLVNEKFWHKEVFINASYFGDYDVLYVIYPGLSLSPPAAPGDMSSEDGVLINGNNPKSIRPLAANVRKHREKQSGSLIVIIILSAVFALVLCVGAAWMVFLKCIVRSHPLGPTTSFAKSQGTGARALGSQPSSASASFSSSIATCAGTAKTFSLAEMERATNKFDESKIIGEGGFGRVYKGTLDDGRCVAIKVLKREDQQGSREFLAEVEMLSRLHHRNLVKLLGICTEEHMHCLIYELIPNGSVESHLHGPDRETAPLDWDARLKIALGAARALAYLHEDSNPRVIHRDFKSSNILLEHDFTPKVSDFGLARAARDEAHEHISTRVMGTFGYVAPEYAMTGHLLVKSDVYSYGVVLLELLTGRKPVDMLRPPGQENLVTWARPLLTSKESLETIIDPSLDINKYDSLAKVAAIVSMCVQPEVDQRPFMGEVVQALKLVCNEGNEHKVSESFSREDSHTPDTELRLSGCLDMEAERKLSSSNVLSTSARFTRDATGSFRRISSSGPLRTSRGAWFWDRGRNLSGRSSSEHGIEQRFQTGSEGGESIL</sequence>
<dbReference type="PANTHER" id="PTHR47989">
    <property type="entry name" value="OS01G0750732 PROTEIN"/>
    <property type="match status" value="1"/>
</dbReference>
<keyword evidence="3 6" id="KW-0547">Nucleotide-binding</keyword>
<keyword evidence="1" id="KW-0723">Serine/threonine-protein kinase</keyword>
<evidence type="ECO:0000256" key="7">
    <source>
        <dbReference type="SAM" id="MobiDB-lite"/>
    </source>
</evidence>
<keyword evidence="2" id="KW-0808">Transferase</keyword>
<evidence type="ECO:0000256" key="1">
    <source>
        <dbReference type="ARBA" id="ARBA00022527"/>
    </source>
</evidence>
<name>A0A6P5ERZ5_ANACO</name>
<feature type="compositionally biased region" description="Polar residues" evidence="7">
    <location>
        <begin position="483"/>
        <end position="496"/>
    </location>
</feature>
<dbReference type="CDD" id="cd14066">
    <property type="entry name" value="STKc_IRAK"/>
    <property type="match status" value="1"/>
</dbReference>
<dbReference type="PROSITE" id="PS00107">
    <property type="entry name" value="PROTEIN_KINASE_ATP"/>
    <property type="match status" value="1"/>
</dbReference>
<evidence type="ECO:0000313" key="10">
    <source>
        <dbReference type="Proteomes" id="UP000515123"/>
    </source>
</evidence>
<feature type="compositionally biased region" description="Polar residues" evidence="7">
    <location>
        <begin position="392"/>
        <end position="413"/>
    </location>
</feature>
<feature type="domain" description="Protein kinase" evidence="9">
    <location>
        <begin position="1102"/>
        <end position="1377"/>
    </location>
</feature>
<evidence type="ECO:0000256" key="5">
    <source>
        <dbReference type="ARBA" id="ARBA00022840"/>
    </source>
</evidence>
<dbReference type="GO" id="GO:0004674">
    <property type="term" value="F:protein serine/threonine kinase activity"/>
    <property type="evidence" value="ECO:0007669"/>
    <property type="project" value="UniProtKB-KW"/>
</dbReference>
<feature type="transmembrane region" description="Helical" evidence="8">
    <location>
        <begin position="1015"/>
        <end position="1038"/>
    </location>
</feature>
<dbReference type="InterPro" id="IPR008271">
    <property type="entry name" value="Ser/Thr_kinase_AS"/>
</dbReference>
<feature type="binding site" evidence="6">
    <location>
        <position position="1130"/>
    </location>
    <ligand>
        <name>ATP</name>
        <dbReference type="ChEBI" id="CHEBI:30616"/>
    </ligand>
</feature>
<dbReference type="InterPro" id="IPR000719">
    <property type="entry name" value="Prot_kinase_dom"/>
</dbReference>
<feature type="transmembrane region" description="Helical" evidence="8">
    <location>
        <begin position="878"/>
        <end position="899"/>
    </location>
</feature>
<organism evidence="10 11">
    <name type="scientific">Ananas comosus</name>
    <name type="common">Pineapple</name>
    <name type="synonym">Ananas ananas</name>
    <dbReference type="NCBI Taxonomy" id="4615"/>
    <lineage>
        <taxon>Eukaryota</taxon>
        <taxon>Viridiplantae</taxon>
        <taxon>Streptophyta</taxon>
        <taxon>Embryophyta</taxon>
        <taxon>Tracheophyta</taxon>
        <taxon>Spermatophyta</taxon>
        <taxon>Magnoliopsida</taxon>
        <taxon>Liliopsida</taxon>
        <taxon>Poales</taxon>
        <taxon>Bromeliaceae</taxon>
        <taxon>Bromelioideae</taxon>
        <taxon>Ananas</taxon>
    </lineage>
</organism>
<keyword evidence="8" id="KW-0812">Transmembrane</keyword>
<dbReference type="PROSITE" id="PS50011">
    <property type="entry name" value="PROTEIN_KINASE_DOM"/>
    <property type="match status" value="1"/>
</dbReference>
<feature type="compositionally biased region" description="Polar residues" evidence="7">
    <location>
        <begin position="121"/>
        <end position="134"/>
    </location>
</feature>
<evidence type="ECO:0000256" key="4">
    <source>
        <dbReference type="ARBA" id="ARBA00022777"/>
    </source>
</evidence>
<dbReference type="InterPro" id="IPR001245">
    <property type="entry name" value="Ser-Thr/Tyr_kinase_cat_dom"/>
</dbReference>
<dbReference type="FunFam" id="3.30.200.20:FF:000146">
    <property type="entry name" value="receptor-like serine/threonine-protein kinase ALE2"/>
    <property type="match status" value="1"/>
</dbReference>
<dbReference type="Proteomes" id="UP000515123">
    <property type="component" value="Linkage group 1"/>
</dbReference>
<feature type="compositionally biased region" description="Polar residues" evidence="7">
    <location>
        <begin position="509"/>
        <end position="539"/>
    </location>
</feature>
<feature type="compositionally biased region" description="Polar residues" evidence="7">
    <location>
        <begin position="651"/>
        <end position="667"/>
    </location>
</feature>
<dbReference type="PROSITE" id="PS00108">
    <property type="entry name" value="PROTEIN_KINASE_ST"/>
    <property type="match status" value="1"/>
</dbReference>
<evidence type="ECO:0000256" key="2">
    <source>
        <dbReference type="ARBA" id="ARBA00022679"/>
    </source>
</evidence>
<dbReference type="FunFam" id="1.10.510.10:FF:000051">
    <property type="entry name" value="Receptor-like serine/threonine-protein kinase ALE2"/>
    <property type="match status" value="1"/>
</dbReference>
<feature type="compositionally biased region" description="Low complexity" evidence="7">
    <location>
        <begin position="300"/>
        <end position="321"/>
    </location>
</feature>
<reference evidence="11" key="2">
    <citation type="submission" date="2025-08" db="UniProtKB">
        <authorList>
            <consortium name="RefSeq"/>
        </authorList>
    </citation>
    <scope>IDENTIFICATION</scope>
    <source>
        <tissue evidence="11">Leaf</tissue>
    </source>
</reference>
<dbReference type="SUPFAM" id="SSF56112">
    <property type="entry name" value="Protein kinase-like (PK-like)"/>
    <property type="match status" value="1"/>
</dbReference>
<dbReference type="InterPro" id="IPR011009">
    <property type="entry name" value="Kinase-like_dom_sf"/>
</dbReference>
<feature type="compositionally biased region" description="Pro residues" evidence="7">
    <location>
        <begin position="333"/>
        <end position="347"/>
    </location>
</feature>
<feature type="compositionally biased region" description="Polar residues" evidence="7">
    <location>
        <begin position="421"/>
        <end position="434"/>
    </location>
</feature>
<dbReference type="Pfam" id="PF23180">
    <property type="entry name" value="ALE2_N"/>
    <property type="match status" value="1"/>
</dbReference>
<dbReference type="InterPro" id="IPR017441">
    <property type="entry name" value="Protein_kinase_ATP_BS"/>
</dbReference>
<dbReference type="Gene3D" id="3.30.200.20">
    <property type="entry name" value="Phosphorylase Kinase, domain 1"/>
    <property type="match status" value="1"/>
</dbReference>
<dbReference type="InterPro" id="IPR057597">
    <property type="entry name" value="ALE2_N"/>
</dbReference>
<feature type="compositionally biased region" description="Polar residues" evidence="7">
    <location>
        <begin position="355"/>
        <end position="369"/>
    </location>
</feature>
<evidence type="ECO:0000256" key="3">
    <source>
        <dbReference type="ARBA" id="ARBA00022741"/>
    </source>
</evidence>
<feature type="compositionally biased region" description="Polar residues" evidence="7">
    <location>
        <begin position="264"/>
        <end position="273"/>
    </location>
</feature>
<keyword evidence="5 6" id="KW-0067">ATP-binding</keyword>
<keyword evidence="8" id="KW-0472">Membrane</keyword>